<organism evidence="2 3">
    <name type="scientific">Euroglyphus maynei</name>
    <name type="common">Mayne's house dust mite</name>
    <dbReference type="NCBI Taxonomy" id="6958"/>
    <lineage>
        <taxon>Eukaryota</taxon>
        <taxon>Metazoa</taxon>
        <taxon>Ecdysozoa</taxon>
        <taxon>Arthropoda</taxon>
        <taxon>Chelicerata</taxon>
        <taxon>Arachnida</taxon>
        <taxon>Acari</taxon>
        <taxon>Acariformes</taxon>
        <taxon>Sarcoptiformes</taxon>
        <taxon>Astigmata</taxon>
        <taxon>Psoroptidia</taxon>
        <taxon>Analgoidea</taxon>
        <taxon>Pyroglyphidae</taxon>
        <taxon>Pyroglyphinae</taxon>
        <taxon>Euroglyphus</taxon>
    </lineage>
</organism>
<sequence length="292" mass="34719">MSISTASSMTNLSTMSSSRNGKLKKRKFFENIVKRISSWITDDTRKLLGIDVNIAMQQNSIQLPEIVEYEDDEKKMERYRWEYIRLCARLNEEEIEDEKYDRMVCEERKRSKTNKKSVIKQNSSSTISPNNDSKETKMVRFTDDTKHDDGPIDSEKNNDDNDDGEMFFLPLNDNQHANVKRKQLFLQEIHTFLREILENQIENDEIFQQIHSLIRTFNLNSETTVLGRKENFLISIFLFRILILYRMLGDESNEFDVKYKSNIFIIKILDRFQLTYESIDENIDKIFNDDKK</sequence>
<feature type="compositionally biased region" description="Polar residues" evidence="1">
    <location>
        <begin position="119"/>
        <end position="131"/>
    </location>
</feature>
<name>A0A1Y3BD26_EURMA</name>
<feature type="region of interest" description="Disordered" evidence="1">
    <location>
        <begin position="111"/>
        <end position="167"/>
    </location>
</feature>
<feature type="compositionally biased region" description="Basic and acidic residues" evidence="1">
    <location>
        <begin position="132"/>
        <end position="159"/>
    </location>
</feature>
<accession>A0A1Y3BD26</accession>
<protein>
    <submittedName>
        <fullName evidence="2">Uncharacterized protein</fullName>
    </submittedName>
</protein>
<proteinExistence type="predicted"/>
<reference evidence="2 3" key="1">
    <citation type="submission" date="2017-03" db="EMBL/GenBank/DDBJ databases">
        <title>Genome Survey of Euroglyphus maynei.</title>
        <authorList>
            <person name="Arlian L.G."/>
            <person name="Morgan M.S."/>
            <person name="Rider S.D."/>
        </authorList>
    </citation>
    <scope>NUCLEOTIDE SEQUENCE [LARGE SCALE GENOMIC DNA]</scope>
    <source>
        <strain evidence="2">Arlian Lab</strain>
        <tissue evidence="2">Whole body</tissue>
    </source>
</reference>
<keyword evidence="3" id="KW-1185">Reference proteome</keyword>
<evidence type="ECO:0000313" key="2">
    <source>
        <dbReference type="EMBL" id="OTF77924.1"/>
    </source>
</evidence>
<comment type="caution">
    <text evidence="2">The sequence shown here is derived from an EMBL/GenBank/DDBJ whole genome shotgun (WGS) entry which is preliminary data.</text>
</comment>
<evidence type="ECO:0000313" key="3">
    <source>
        <dbReference type="Proteomes" id="UP000194236"/>
    </source>
</evidence>
<evidence type="ECO:0000256" key="1">
    <source>
        <dbReference type="SAM" id="MobiDB-lite"/>
    </source>
</evidence>
<dbReference type="EMBL" id="MUJZ01030256">
    <property type="protein sequence ID" value="OTF77924.1"/>
    <property type="molecule type" value="Genomic_DNA"/>
</dbReference>
<gene>
    <name evidence="2" type="ORF">BLA29_003563</name>
</gene>
<dbReference type="OrthoDB" id="2590500at2759"/>
<dbReference type="AlphaFoldDB" id="A0A1Y3BD26"/>
<dbReference type="Proteomes" id="UP000194236">
    <property type="component" value="Unassembled WGS sequence"/>
</dbReference>